<proteinExistence type="predicted"/>
<evidence type="ECO:0000256" key="2">
    <source>
        <dbReference type="ARBA" id="ARBA00022729"/>
    </source>
</evidence>
<keyword evidence="5" id="KW-0449">Lipoprotein</keyword>
<keyword evidence="1" id="KW-1003">Cell membrane</keyword>
<dbReference type="Proteomes" id="UP000307943">
    <property type="component" value="Unassembled WGS sequence"/>
</dbReference>
<accession>A0A5C4T1B1</accession>
<dbReference type="EMBL" id="VDCQ01000054">
    <property type="protein sequence ID" value="TNJ62763.1"/>
    <property type="molecule type" value="Genomic_DNA"/>
</dbReference>
<evidence type="ECO:0000313" key="6">
    <source>
        <dbReference type="EMBL" id="TNJ62763.1"/>
    </source>
</evidence>
<gene>
    <name evidence="6" type="ORF">FE784_29195</name>
</gene>
<name>A0A5C4T1B1_9BACL</name>
<dbReference type="InterPro" id="IPR006059">
    <property type="entry name" value="SBP"/>
</dbReference>
<keyword evidence="3" id="KW-0472">Membrane</keyword>
<dbReference type="SUPFAM" id="SSF53850">
    <property type="entry name" value="Periplasmic binding protein-like II"/>
    <property type="match status" value="1"/>
</dbReference>
<dbReference type="Gene3D" id="3.40.190.10">
    <property type="entry name" value="Periplasmic binding protein-like II"/>
    <property type="match status" value="2"/>
</dbReference>
<keyword evidence="4" id="KW-0564">Palmitate</keyword>
<comment type="caution">
    <text evidence="6">The sequence shown here is derived from an EMBL/GenBank/DDBJ whole genome shotgun (WGS) entry which is preliminary data.</text>
</comment>
<dbReference type="InterPro" id="IPR050490">
    <property type="entry name" value="Bact_solute-bd_prot1"/>
</dbReference>
<keyword evidence="2" id="KW-0732">Signal</keyword>
<dbReference type="OrthoDB" id="9787283at2"/>
<protein>
    <submittedName>
        <fullName evidence="6">Extracellular solute-binding protein</fullName>
    </submittedName>
</protein>
<evidence type="ECO:0000256" key="4">
    <source>
        <dbReference type="ARBA" id="ARBA00023139"/>
    </source>
</evidence>
<evidence type="ECO:0000313" key="7">
    <source>
        <dbReference type="Proteomes" id="UP000307943"/>
    </source>
</evidence>
<dbReference type="CDD" id="cd13580">
    <property type="entry name" value="PBP2_AlgQ_like_1"/>
    <property type="match status" value="1"/>
</dbReference>
<reference evidence="6 7" key="1">
    <citation type="submission" date="2019-05" db="EMBL/GenBank/DDBJ databases">
        <title>We sequenced the genome of Paenibacillus hemerocallicola KCTC 33185 for further insight into its adaptation and study the phylogeny of Paenibacillus.</title>
        <authorList>
            <person name="Narsing Rao M.P."/>
        </authorList>
    </citation>
    <scope>NUCLEOTIDE SEQUENCE [LARGE SCALE GENOMIC DNA]</scope>
    <source>
        <strain evidence="6 7">KCTC 33185</strain>
    </source>
</reference>
<evidence type="ECO:0000256" key="3">
    <source>
        <dbReference type="ARBA" id="ARBA00023136"/>
    </source>
</evidence>
<evidence type="ECO:0000256" key="1">
    <source>
        <dbReference type="ARBA" id="ARBA00022475"/>
    </source>
</evidence>
<evidence type="ECO:0000256" key="5">
    <source>
        <dbReference type="ARBA" id="ARBA00023288"/>
    </source>
</evidence>
<dbReference type="PANTHER" id="PTHR43649:SF33">
    <property type="entry name" value="POLYGALACTURONAN_RHAMNOGALACTURONAN-BINDING PROTEIN YTCQ"/>
    <property type="match status" value="1"/>
</dbReference>
<dbReference type="AlphaFoldDB" id="A0A5C4T1B1"/>
<sequence length="497" mass="55542">MPLVLTAILMSGCSSDLLEQEDPRGHDPKWDDPPQSISIAINGQSSTFPPGLDENHNPYLDFIEKNTNLDVQVMLPPVNGYVDKLNVIMASGQLPDMINTGSAAFLSNYVKQGALKPLDEYIDKYGPDLKRLIPQEAWDQVTMNGKIYAVPSLNEVMGTQIMYVRKDWLDRLGLQPPRTIGEYREVMRAFAENDPDGNGKADTLGFSIADQLGRTAPIFGAFGTQQNSWYERNGTLVYSATLPETKKALAFLAELYRDNLLDPDFPLNTTESLGDKVASGKVGLYAAAWFDTRGPIERSRANDSRANWIPLDYPTGLDGQKGTYGISAVRSYNVVPATSDRAEAVVKLLNFIGGKGNKTLKLGLENEVWSSKDGKMVTDFEQHNKHLYRGIYSSLCDTVVPEVTKQRLDSLGERFRLWDNVQSIHANLIKAHYTGAPTPAMGSYNFKLLKIQDDYFTKIVMGLSPLDDFDRFVEVWKQEGGDEITKEINDWYAAQRR</sequence>
<organism evidence="6 7">
    <name type="scientific">Paenibacillus hemerocallicola</name>
    <dbReference type="NCBI Taxonomy" id="1172614"/>
    <lineage>
        <taxon>Bacteria</taxon>
        <taxon>Bacillati</taxon>
        <taxon>Bacillota</taxon>
        <taxon>Bacilli</taxon>
        <taxon>Bacillales</taxon>
        <taxon>Paenibacillaceae</taxon>
        <taxon>Paenibacillus</taxon>
    </lineage>
</organism>
<dbReference type="Pfam" id="PF01547">
    <property type="entry name" value="SBP_bac_1"/>
    <property type="match status" value="1"/>
</dbReference>
<keyword evidence="7" id="KW-1185">Reference proteome</keyword>
<dbReference type="PANTHER" id="PTHR43649">
    <property type="entry name" value="ARABINOSE-BINDING PROTEIN-RELATED"/>
    <property type="match status" value="1"/>
</dbReference>